<proteinExistence type="predicted"/>
<dbReference type="RefSeq" id="WP_093249830.1">
    <property type="nucleotide sequence ID" value="NZ_FNGP01000002.1"/>
</dbReference>
<reference evidence="1 2" key="1">
    <citation type="submission" date="2016-10" db="EMBL/GenBank/DDBJ databases">
        <authorList>
            <person name="de Groot N.N."/>
        </authorList>
    </citation>
    <scope>NUCLEOTIDE SEQUENCE [LARGE SCALE GENOMIC DNA]</scope>
    <source>
        <strain evidence="1 2">CGMCC 1.9159</strain>
    </source>
</reference>
<dbReference type="EMBL" id="FNGP01000002">
    <property type="protein sequence ID" value="SDL34638.1"/>
    <property type="molecule type" value="Genomic_DNA"/>
</dbReference>
<evidence type="ECO:0000313" key="2">
    <source>
        <dbReference type="Proteomes" id="UP000199475"/>
    </source>
</evidence>
<accession>A0A1G9JB15</accession>
<dbReference type="OrthoDB" id="9876787at2"/>
<name>A0A1G9JB15_9ACTN</name>
<keyword evidence="2" id="KW-1185">Reference proteome</keyword>
<dbReference type="Proteomes" id="UP000199475">
    <property type="component" value="Unassembled WGS sequence"/>
</dbReference>
<protein>
    <submittedName>
        <fullName evidence="1">Uncharacterized protein</fullName>
    </submittedName>
</protein>
<dbReference type="AlphaFoldDB" id="A0A1G9JB15"/>
<evidence type="ECO:0000313" key="1">
    <source>
        <dbReference type="EMBL" id="SDL34638.1"/>
    </source>
</evidence>
<dbReference type="STRING" id="686624.SAMN04488242_1142"/>
<sequence length="178" mass="19687">MPLADRVEVAVEDGRLARLLISNKWRDHGTPEELAQAISAAIRDAMPPAARATAAVPAPARAMSPGELRAYMEQHNDWHRRARDFRRRAAEGTLVPDPAPVAAAEGNHVQLRFSQGRFESLKLNPAWAEKANIQTLVDEVLAAFADVDLVLHDPAAEERRALHRLHDSISEFASAVRR</sequence>
<organism evidence="1 2">
    <name type="scientific">Tessaracoccus oleiagri</name>
    <dbReference type="NCBI Taxonomy" id="686624"/>
    <lineage>
        <taxon>Bacteria</taxon>
        <taxon>Bacillati</taxon>
        <taxon>Actinomycetota</taxon>
        <taxon>Actinomycetes</taxon>
        <taxon>Propionibacteriales</taxon>
        <taxon>Propionibacteriaceae</taxon>
        <taxon>Tessaracoccus</taxon>
    </lineage>
</organism>
<gene>
    <name evidence="1" type="ORF">SAMN04488242_1142</name>
</gene>